<evidence type="ECO:0000256" key="4">
    <source>
        <dbReference type="ARBA" id="ARBA00023136"/>
    </source>
</evidence>
<accession>A0ABW5LWA7</accession>
<dbReference type="Proteomes" id="UP001597508">
    <property type="component" value="Unassembled WGS sequence"/>
</dbReference>
<evidence type="ECO:0000256" key="3">
    <source>
        <dbReference type="ARBA" id="ARBA00022803"/>
    </source>
</evidence>
<evidence type="ECO:0000259" key="7">
    <source>
        <dbReference type="Pfam" id="PF00144"/>
    </source>
</evidence>
<dbReference type="EMBL" id="JBHULH010000004">
    <property type="protein sequence ID" value="MFD2567622.1"/>
    <property type="molecule type" value="Genomic_DNA"/>
</dbReference>
<sequence>MKKILLLLAISIANVSCVAQYEEHENTRLTKKIDHYLSQGATNGFSGAVLIAKNGKIILNKGYGLANREAQQLNTPQTVFSTGSVTKQFTATAILKLAELNKLQLTDKISSYFKALPEDKKEISIHQLLTHSAGLVDVIGGDFEEISTDEFFTKLFDTKLLYKPGTKHRYSNASYSVLARIIELVSHQEYERFLQEHLFQPAGMQQTGYLIPKWNHTNLAQGYIRGVTHWGAMIPRFQKTKSISWNLKGNGGIQSTQEDMYKWYQALATHAILSKSSTALLTKPYIQEQEGSDESFYAYGWAIFNSGRNTKIVTHNGSNGIFFHEFMWLPEEDAVIILSTNAYSREAEVTWRLEKMLFDDKYTPKPIRKSPYFLVLDFIEKNKPSQSSELLTLMKQELGDDFKDANVFNQIGYMLLENKEKTDWMLQLFQLNVQLFPSNANLWDSLGDGYKNKGDRTNAIKAYQKALELDPTLSASQQSLAALGVAVTSNQNEVVLDAKTQQSYVGSYQLPSGHLIKILENKGKLMIEFPGRPAMKLTPKSLVKFAIGDRSASLVFNTNKNSTVESFTIFESGEQMTAKKK</sequence>
<dbReference type="SUPFAM" id="SSF56601">
    <property type="entry name" value="beta-lactamase/transpeptidase-like"/>
    <property type="match status" value="1"/>
</dbReference>
<dbReference type="InterPro" id="IPR011990">
    <property type="entry name" value="TPR-like_helical_dom_sf"/>
</dbReference>
<dbReference type="InterPro" id="IPR050491">
    <property type="entry name" value="AmpC-like"/>
</dbReference>
<dbReference type="SMART" id="SM00028">
    <property type="entry name" value="TPR"/>
    <property type="match status" value="1"/>
</dbReference>
<gene>
    <name evidence="8" type="ORF">ACFSRZ_09580</name>
</gene>
<dbReference type="PANTHER" id="PTHR46825:SF11">
    <property type="entry name" value="PENICILLIN-BINDING PROTEIN 4"/>
    <property type="match status" value="1"/>
</dbReference>
<organism evidence="8 9">
    <name type="scientific">Pseudotenacibaculum haliotis</name>
    <dbReference type="NCBI Taxonomy" id="1862138"/>
    <lineage>
        <taxon>Bacteria</taxon>
        <taxon>Pseudomonadati</taxon>
        <taxon>Bacteroidota</taxon>
        <taxon>Flavobacteriia</taxon>
        <taxon>Flavobacteriales</taxon>
        <taxon>Flavobacteriaceae</taxon>
        <taxon>Pseudotenacibaculum</taxon>
    </lineage>
</organism>
<dbReference type="InterPro" id="IPR019734">
    <property type="entry name" value="TPR_rpt"/>
</dbReference>
<feature type="signal peptide" evidence="6">
    <location>
        <begin position="1"/>
        <end position="21"/>
    </location>
</feature>
<comment type="subcellular location">
    <subcellularLocation>
        <location evidence="1">Membrane</location>
    </subcellularLocation>
</comment>
<comment type="caution">
    <text evidence="8">The sequence shown here is derived from an EMBL/GenBank/DDBJ whole genome shotgun (WGS) entry which is preliminary data.</text>
</comment>
<protein>
    <submittedName>
        <fullName evidence="8">Serine hydrolase</fullName>
    </submittedName>
</protein>
<dbReference type="SUPFAM" id="SSF48452">
    <property type="entry name" value="TPR-like"/>
    <property type="match status" value="1"/>
</dbReference>
<dbReference type="PROSITE" id="PS50005">
    <property type="entry name" value="TPR"/>
    <property type="match status" value="1"/>
</dbReference>
<keyword evidence="2" id="KW-0677">Repeat</keyword>
<evidence type="ECO:0000256" key="2">
    <source>
        <dbReference type="ARBA" id="ARBA00022737"/>
    </source>
</evidence>
<feature type="chain" id="PRO_5046952106" evidence="6">
    <location>
        <begin position="22"/>
        <end position="581"/>
    </location>
</feature>
<dbReference type="PANTHER" id="PTHR46825">
    <property type="entry name" value="D-ALANYL-D-ALANINE-CARBOXYPEPTIDASE/ENDOPEPTIDASE AMPH"/>
    <property type="match status" value="1"/>
</dbReference>
<dbReference type="Gene3D" id="3.40.710.10">
    <property type="entry name" value="DD-peptidase/beta-lactamase superfamily"/>
    <property type="match status" value="1"/>
</dbReference>
<dbReference type="GO" id="GO:0016787">
    <property type="term" value="F:hydrolase activity"/>
    <property type="evidence" value="ECO:0007669"/>
    <property type="project" value="UniProtKB-KW"/>
</dbReference>
<dbReference type="RefSeq" id="WP_379666332.1">
    <property type="nucleotide sequence ID" value="NZ_JBHULH010000004.1"/>
</dbReference>
<proteinExistence type="predicted"/>
<name>A0ABW5LWA7_9FLAO</name>
<evidence type="ECO:0000256" key="5">
    <source>
        <dbReference type="PROSITE-ProRule" id="PRU00339"/>
    </source>
</evidence>
<feature type="repeat" description="TPR" evidence="5">
    <location>
        <begin position="440"/>
        <end position="473"/>
    </location>
</feature>
<evidence type="ECO:0000256" key="6">
    <source>
        <dbReference type="SAM" id="SignalP"/>
    </source>
</evidence>
<dbReference type="InterPro" id="IPR012338">
    <property type="entry name" value="Beta-lactam/transpept-like"/>
</dbReference>
<dbReference type="Pfam" id="PF07719">
    <property type="entry name" value="TPR_2"/>
    <property type="match status" value="1"/>
</dbReference>
<feature type="domain" description="Beta-lactamase-related" evidence="7">
    <location>
        <begin position="46"/>
        <end position="349"/>
    </location>
</feature>
<evidence type="ECO:0000313" key="9">
    <source>
        <dbReference type="Proteomes" id="UP001597508"/>
    </source>
</evidence>
<keyword evidence="8" id="KW-0378">Hydrolase</keyword>
<dbReference type="InterPro" id="IPR001466">
    <property type="entry name" value="Beta-lactam-related"/>
</dbReference>
<keyword evidence="4" id="KW-0472">Membrane</keyword>
<keyword evidence="9" id="KW-1185">Reference proteome</keyword>
<evidence type="ECO:0000313" key="8">
    <source>
        <dbReference type="EMBL" id="MFD2567622.1"/>
    </source>
</evidence>
<keyword evidence="3 5" id="KW-0802">TPR repeat</keyword>
<evidence type="ECO:0000256" key="1">
    <source>
        <dbReference type="ARBA" id="ARBA00004370"/>
    </source>
</evidence>
<keyword evidence="6" id="KW-0732">Signal</keyword>
<dbReference type="PROSITE" id="PS50293">
    <property type="entry name" value="TPR_REGION"/>
    <property type="match status" value="1"/>
</dbReference>
<dbReference type="InterPro" id="IPR013105">
    <property type="entry name" value="TPR_2"/>
</dbReference>
<dbReference type="Gene3D" id="1.25.40.10">
    <property type="entry name" value="Tetratricopeptide repeat domain"/>
    <property type="match status" value="1"/>
</dbReference>
<dbReference type="Pfam" id="PF00144">
    <property type="entry name" value="Beta-lactamase"/>
    <property type="match status" value="1"/>
</dbReference>
<reference evidence="9" key="1">
    <citation type="journal article" date="2019" name="Int. J. Syst. Evol. Microbiol.">
        <title>The Global Catalogue of Microorganisms (GCM) 10K type strain sequencing project: providing services to taxonomists for standard genome sequencing and annotation.</title>
        <authorList>
            <consortium name="The Broad Institute Genomics Platform"/>
            <consortium name="The Broad Institute Genome Sequencing Center for Infectious Disease"/>
            <person name="Wu L."/>
            <person name="Ma J."/>
        </authorList>
    </citation>
    <scope>NUCLEOTIDE SEQUENCE [LARGE SCALE GENOMIC DNA]</scope>
    <source>
        <strain evidence="9">KCTC 52127</strain>
    </source>
</reference>